<dbReference type="Pfam" id="PF13508">
    <property type="entry name" value="Acetyltransf_7"/>
    <property type="match status" value="1"/>
</dbReference>
<reference evidence="4" key="3">
    <citation type="journal article" name="MicrobiologyOpen">
        <title>Whole-genome comparison between the type strain of Halobacterium salinarum (DSM 3754(T)) and the laboratory strains R1 and NRC-1.</title>
        <authorList>
            <person name="Pfeiffer F."/>
            <person name="Losensky G."/>
            <person name="Marchfelder A."/>
            <person name="Habermann B."/>
            <person name="Dyall-Smith M."/>
        </authorList>
    </citation>
    <scope>NUCLEOTIDE SEQUENCE</scope>
    <source>
        <strain evidence="4">91-R6</strain>
    </source>
</reference>
<dbReference type="CDD" id="cd04301">
    <property type="entry name" value="NAT_SF"/>
    <property type="match status" value="1"/>
</dbReference>
<dbReference type="PANTHER" id="PTHR43877">
    <property type="entry name" value="AMINOALKYLPHOSPHONATE N-ACETYLTRANSFERASE-RELATED-RELATED"/>
    <property type="match status" value="1"/>
</dbReference>
<dbReference type="GeneID" id="68694294"/>
<dbReference type="InterPro" id="IPR016181">
    <property type="entry name" value="Acyl_CoA_acyltransferase"/>
</dbReference>
<evidence type="ECO:0000313" key="6">
    <source>
        <dbReference type="Proteomes" id="UP000296216"/>
    </source>
</evidence>
<proteinExistence type="predicted"/>
<dbReference type="SUPFAM" id="SSF55729">
    <property type="entry name" value="Acyl-CoA N-acyltransferases (Nat)"/>
    <property type="match status" value="1"/>
</dbReference>
<evidence type="ECO:0000313" key="4">
    <source>
        <dbReference type="EMBL" id="QCC45339.1"/>
    </source>
</evidence>
<reference evidence="5 7" key="2">
    <citation type="submission" date="2019-07" db="EMBL/GenBank/DDBJ databases">
        <title>Genomic Encyclopedia of Archaeal and Bacterial Type Strains, Phase II (KMG-II): from individual species to whole genera.</title>
        <authorList>
            <person name="Goeker M."/>
        </authorList>
    </citation>
    <scope>NUCLEOTIDE SEQUENCE [LARGE SCALE GENOMIC DNA]</scope>
    <source>
        <strain evidence="5 7">DSM 3754</strain>
    </source>
</reference>
<evidence type="ECO:0000313" key="7">
    <source>
        <dbReference type="Proteomes" id="UP000323075"/>
    </source>
</evidence>
<sequence length="162" mass="17971">MVDVRPYTPADEADLWELKRAFERGLGAGTGDESKAKQYADKLTADYRARWLDWVADCVAESPACVQVAESEDGLVGYVFVLPESLAFIWDAAVLNEIFVRDAHRGRGVADELLAAAREVVAGQSLPLDRLVLDVDGENERAAAFYERHGFEHWGELVARDC</sequence>
<dbReference type="GO" id="GO:0016747">
    <property type="term" value="F:acyltransferase activity, transferring groups other than amino-acyl groups"/>
    <property type="evidence" value="ECO:0007669"/>
    <property type="project" value="InterPro"/>
</dbReference>
<dbReference type="EMBL" id="VRYN01000001">
    <property type="protein sequence ID" value="TYO81610.1"/>
    <property type="molecule type" value="Genomic_DNA"/>
</dbReference>
<accession>A0A4D6GUB0</accession>
<organism evidence="4 6">
    <name type="scientific">Halobacterium salinarum (strain ATCC 33171 / DSM 3754 / JCM 8978 / NBRC 102687 / NCIMB 764 / 91-R6)</name>
    <dbReference type="NCBI Taxonomy" id="2597657"/>
    <lineage>
        <taxon>Archaea</taxon>
        <taxon>Methanobacteriati</taxon>
        <taxon>Methanobacteriota</taxon>
        <taxon>Stenosarchaea group</taxon>
        <taxon>Halobacteria</taxon>
        <taxon>Halobacteriales</taxon>
        <taxon>Halobacteriaceae</taxon>
        <taxon>Halobacterium</taxon>
    </lineage>
</organism>
<dbReference type="PROSITE" id="PS51186">
    <property type="entry name" value="GNAT"/>
    <property type="match status" value="1"/>
</dbReference>
<dbReference type="InterPro" id="IPR050832">
    <property type="entry name" value="Bact_Acetyltransf"/>
</dbReference>
<name>A0A4D6GUB0_HALS9</name>
<dbReference type="EC" id="2.3.1.-" evidence="4"/>
<evidence type="ECO:0000259" key="3">
    <source>
        <dbReference type="PROSITE" id="PS51186"/>
    </source>
</evidence>
<evidence type="ECO:0000256" key="1">
    <source>
        <dbReference type="ARBA" id="ARBA00022679"/>
    </source>
</evidence>
<dbReference type="Proteomes" id="UP000323075">
    <property type="component" value="Unassembled WGS sequence"/>
</dbReference>
<dbReference type="EMBL" id="CP038631">
    <property type="protein sequence ID" value="QCC45339.1"/>
    <property type="molecule type" value="Genomic_DNA"/>
</dbReference>
<dbReference type="PANTHER" id="PTHR43877:SF1">
    <property type="entry name" value="ACETYLTRANSFERASE"/>
    <property type="match status" value="1"/>
</dbReference>
<dbReference type="AlphaFoldDB" id="A0A4D6GUB0"/>
<protein>
    <submittedName>
        <fullName evidence="5">Acetyltransferase (GNAT) family protein</fullName>
    </submittedName>
    <submittedName>
        <fullName evidence="4">GNAT family acetyltransferase</fullName>
        <ecNumber evidence="4">2.3.1.-</ecNumber>
    </submittedName>
</protein>
<gene>
    <name evidence="5" type="ORF">APQ99_00115</name>
    <name evidence="4" type="ORF">HBSAL_08455</name>
</gene>
<keyword evidence="1 4" id="KW-0808">Transferase</keyword>
<dbReference type="RefSeq" id="WP_010903178.1">
    <property type="nucleotide sequence ID" value="NZ_VRYN01000001.1"/>
</dbReference>
<dbReference type="InterPro" id="IPR000182">
    <property type="entry name" value="GNAT_dom"/>
</dbReference>
<feature type="domain" description="N-acetyltransferase" evidence="3">
    <location>
        <begin position="2"/>
        <end position="162"/>
    </location>
</feature>
<evidence type="ECO:0000313" key="5">
    <source>
        <dbReference type="EMBL" id="TYO81610.1"/>
    </source>
</evidence>
<keyword evidence="2 4" id="KW-0012">Acyltransferase</keyword>
<dbReference type="Proteomes" id="UP000296216">
    <property type="component" value="Chromosome"/>
</dbReference>
<reference evidence="4 6" key="1">
    <citation type="journal article" date="2019" name="Microbiol. Resour. Announc.">
        <title>The Genome Sequence of the Halobacterium salinarum Type Strain Is Closely Related to That of Laboratory Strains NRC-1 and R1.</title>
        <authorList>
            <person name="Pfeiffer F."/>
            <person name="Marchfelder A."/>
            <person name="Habermann B."/>
            <person name="Dyall-Smith M.L."/>
        </authorList>
    </citation>
    <scope>NUCLEOTIDE SEQUENCE [LARGE SCALE GENOMIC DNA]</scope>
    <source>
        <strain evidence="4">91-R6</strain>
        <strain evidence="6">ATCC 33171 / DSM 3754 / JCM 8978 / NBRC 102687 / NCIMB 764 / 91-R6</strain>
    </source>
</reference>
<dbReference type="Gene3D" id="3.40.630.30">
    <property type="match status" value="1"/>
</dbReference>
<evidence type="ECO:0000256" key="2">
    <source>
        <dbReference type="ARBA" id="ARBA00023315"/>
    </source>
</evidence>